<evidence type="ECO:0000313" key="1">
    <source>
        <dbReference type="EMBL" id="GBN13394.1"/>
    </source>
</evidence>
<keyword evidence="2" id="KW-1185">Reference proteome</keyword>
<dbReference type="EMBL" id="BGPR01005782">
    <property type="protein sequence ID" value="GBN13394.1"/>
    <property type="molecule type" value="Genomic_DNA"/>
</dbReference>
<protein>
    <submittedName>
        <fullName evidence="1">Uncharacterized protein</fullName>
    </submittedName>
</protein>
<comment type="caution">
    <text evidence="1">The sequence shown here is derived from an EMBL/GenBank/DDBJ whole genome shotgun (WGS) entry which is preliminary data.</text>
</comment>
<dbReference type="Proteomes" id="UP000499080">
    <property type="component" value="Unassembled WGS sequence"/>
</dbReference>
<evidence type="ECO:0000313" key="2">
    <source>
        <dbReference type="Proteomes" id="UP000499080"/>
    </source>
</evidence>
<gene>
    <name evidence="1" type="ORF">AVEN_13848_1</name>
</gene>
<reference evidence="1 2" key="1">
    <citation type="journal article" date="2019" name="Sci. Rep.">
        <title>Orb-weaving spider Araneus ventricosus genome elucidates the spidroin gene catalogue.</title>
        <authorList>
            <person name="Kono N."/>
            <person name="Nakamura H."/>
            <person name="Ohtoshi R."/>
            <person name="Moran D.A.P."/>
            <person name="Shinohara A."/>
            <person name="Yoshida Y."/>
            <person name="Fujiwara M."/>
            <person name="Mori M."/>
            <person name="Tomita M."/>
            <person name="Arakawa K."/>
        </authorList>
    </citation>
    <scope>NUCLEOTIDE SEQUENCE [LARGE SCALE GENOMIC DNA]</scope>
</reference>
<organism evidence="1 2">
    <name type="scientific">Araneus ventricosus</name>
    <name type="common">Orbweaver spider</name>
    <name type="synonym">Epeira ventricosa</name>
    <dbReference type="NCBI Taxonomy" id="182803"/>
    <lineage>
        <taxon>Eukaryota</taxon>
        <taxon>Metazoa</taxon>
        <taxon>Ecdysozoa</taxon>
        <taxon>Arthropoda</taxon>
        <taxon>Chelicerata</taxon>
        <taxon>Arachnida</taxon>
        <taxon>Araneae</taxon>
        <taxon>Araneomorphae</taxon>
        <taxon>Entelegynae</taxon>
        <taxon>Araneoidea</taxon>
        <taxon>Araneidae</taxon>
        <taxon>Araneus</taxon>
    </lineage>
</organism>
<name>A0A4Y2LFS4_ARAVE</name>
<dbReference type="AlphaFoldDB" id="A0A4Y2LFS4"/>
<sequence>MDSSAPFPLFSSLRVVGDMNGRPFNSHLSPMGPFNDHSPNCLLPPFGTAIGRNPPHKYRSYMTGYGQLRSQSDNHLIGFLSTFKIEGKDGS</sequence>
<accession>A0A4Y2LFS4</accession>
<proteinExistence type="predicted"/>